<organism evidence="7 8">
    <name type="scientific">Saccharothrix espanaensis (strain ATCC 51144 / DSM 44229 / JCM 9112 / NBRC 15066 / NRRL 15764)</name>
    <dbReference type="NCBI Taxonomy" id="1179773"/>
    <lineage>
        <taxon>Bacteria</taxon>
        <taxon>Bacillati</taxon>
        <taxon>Actinomycetota</taxon>
        <taxon>Actinomycetes</taxon>
        <taxon>Pseudonocardiales</taxon>
        <taxon>Pseudonocardiaceae</taxon>
        <taxon>Saccharothrix</taxon>
    </lineage>
</organism>
<dbReference type="InterPro" id="IPR036444">
    <property type="entry name" value="PLipase_A2_dom_sf"/>
</dbReference>
<dbReference type="PATRIC" id="fig|1179773.3.peg.2243"/>
<name>K0JUH5_SACES</name>
<dbReference type="NCBIfam" id="NF033679">
    <property type="entry name" value="DNRLRE_dom"/>
    <property type="match status" value="1"/>
</dbReference>
<evidence type="ECO:0000256" key="4">
    <source>
        <dbReference type="SAM" id="MobiDB-lite"/>
    </source>
</evidence>
<feature type="chain" id="PRO_5003835659" description="Carbohydrate-binding module family 96 domain-containing protein" evidence="5">
    <location>
        <begin position="30"/>
        <end position="652"/>
    </location>
</feature>
<dbReference type="GO" id="GO:0050482">
    <property type="term" value="P:arachidonate secretion"/>
    <property type="evidence" value="ECO:0007669"/>
    <property type="project" value="InterPro"/>
</dbReference>
<dbReference type="Proteomes" id="UP000006281">
    <property type="component" value="Chromosome"/>
</dbReference>
<dbReference type="EMBL" id="HE804045">
    <property type="protein sequence ID" value="CCH29571.1"/>
    <property type="molecule type" value="Genomic_DNA"/>
</dbReference>
<dbReference type="eggNOG" id="COG3209">
    <property type="taxonomic scope" value="Bacteria"/>
</dbReference>
<dbReference type="OrthoDB" id="5994822at2"/>
<feature type="signal peptide" evidence="5">
    <location>
        <begin position="1"/>
        <end position="29"/>
    </location>
</feature>
<protein>
    <recommendedName>
        <fullName evidence="6">Carbohydrate-binding module family 96 domain-containing protein</fullName>
    </recommendedName>
</protein>
<dbReference type="STRING" id="1179773.BN6_22500"/>
<evidence type="ECO:0000256" key="5">
    <source>
        <dbReference type="SAM" id="SignalP"/>
    </source>
</evidence>
<comment type="subcellular location">
    <subcellularLocation>
        <location evidence="1">Secreted</location>
    </subcellularLocation>
</comment>
<dbReference type="Pfam" id="PF24517">
    <property type="entry name" value="CBM96"/>
    <property type="match status" value="1"/>
</dbReference>
<evidence type="ECO:0000259" key="6">
    <source>
        <dbReference type="Pfam" id="PF24517"/>
    </source>
</evidence>
<gene>
    <name evidence="7" type="ordered locus">BN6_22500</name>
</gene>
<feature type="domain" description="Carbohydrate-binding module family 96" evidence="6">
    <location>
        <begin position="44"/>
        <end position="212"/>
    </location>
</feature>
<feature type="region of interest" description="Disordered" evidence="4">
    <location>
        <begin position="197"/>
        <end position="244"/>
    </location>
</feature>
<dbReference type="SUPFAM" id="SSF48619">
    <property type="entry name" value="Phospholipase A2, PLA2"/>
    <property type="match status" value="1"/>
</dbReference>
<dbReference type="AlphaFoldDB" id="K0JUH5"/>
<dbReference type="Pfam" id="PF09056">
    <property type="entry name" value="Phospholip_A2_3"/>
    <property type="match status" value="1"/>
</dbReference>
<dbReference type="Gene3D" id="2.180.10.10">
    <property type="entry name" value="RHS repeat-associated core"/>
    <property type="match status" value="1"/>
</dbReference>
<accession>K0JUH5</accession>
<dbReference type="RefSeq" id="WP_015099683.1">
    <property type="nucleotide sequence ID" value="NC_019673.1"/>
</dbReference>
<sequence>MRTRPRFLAPVLVPIVAAALAAGTAQAGAAPATPSAAAVDVVLPLTADADVNSAFDGGNAFGEYLKAGTEADGEKSRTYLRFDTRGLRAPVKAVLTLTNVDAPGCGPVVGAGIQVRPVTDFWDPTAQTWTPQPANGATGAVLSTEGSRQGVCGSGRMSWDVTAIVAEWAAGTAKNHGLVLLAPTEVAARNYRVFASGENSEGLGDPPTLKVTTETPFTPGEGDDPAEPGPAPSDQWPGRVEPDTGVWLTGGTDVFEPGLVTTRSHSAGQRIDLTNPNEQVLGPDWRLEPLGGVLGDRLKDFSANGYLQISRTSGSSSDRYLADPARPGTFTSRDGGTVVRNADGTFTERDADAAAASRTWRKVGTDHLITATTHPEAGTTTIGYDAQGRVSTLAAPTADTATFRYATTTTATAAAPGDVAGQLKDVEYDAAGDPPPAVVVAYSYDSGKRLRRVDDLRRMDGEPVATSTYTYDPAGNITQLNTPPDGLWNLTYAAAGKMQTATKPPTAALQPHCKYASQYLWGRDGCWAGPVPMSYGGRKIQPSWRRTPGNKAVVGVTDDRCTAPALQKPGGFDFRIACDMHDYGYGIIYLKTRQWDKSKKGAVDSVFYTTLRDHTCNAYPSARRSSCKNWASDYYFFVSRFGGSSMKYAREY</sequence>
<reference evidence="7 8" key="1">
    <citation type="journal article" date="2012" name="BMC Genomics">
        <title>Complete genome sequence of Saccharothrix espanaensis DSM 44229T and comparison to the other completely sequenced Pseudonocardiaceae.</title>
        <authorList>
            <person name="Strobel T."/>
            <person name="Al-Dilaimi A."/>
            <person name="Blom J."/>
            <person name="Gessner A."/>
            <person name="Kalinowski J."/>
            <person name="Luzhetska M."/>
            <person name="Puhler A."/>
            <person name="Szczepanowski R."/>
            <person name="Bechthold A."/>
            <person name="Ruckert C."/>
        </authorList>
    </citation>
    <scope>NUCLEOTIDE SEQUENCE [LARGE SCALE GENOMIC DNA]</scope>
    <source>
        <strain evidence="8">ATCC 51144 / DSM 44229 / JCM 9112 / NBRC 15066 / NRRL 15764</strain>
    </source>
</reference>
<keyword evidence="2" id="KW-0964">Secreted</keyword>
<dbReference type="HOGENOM" id="CLU_420270_0_0_11"/>
<dbReference type="KEGG" id="sesp:BN6_22500"/>
<dbReference type="Gene3D" id="1.20.90.10">
    <property type="entry name" value="Phospholipase A2 domain"/>
    <property type="match status" value="1"/>
</dbReference>
<evidence type="ECO:0000313" key="8">
    <source>
        <dbReference type="Proteomes" id="UP000006281"/>
    </source>
</evidence>
<dbReference type="GO" id="GO:0005576">
    <property type="term" value="C:extracellular region"/>
    <property type="evidence" value="ECO:0007669"/>
    <property type="project" value="UniProtKB-SubCell"/>
</dbReference>
<evidence type="ECO:0000256" key="1">
    <source>
        <dbReference type="ARBA" id="ARBA00004613"/>
    </source>
</evidence>
<evidence type="ECO:0000256" key="3">
    <source>
        <dbReference type="ARBA" id="ARBA00022729"/>
    </source>
</evidence>
<proteinExistence type="predicted"/>
<dbReference type="InterPro" id="IPR055372">
    <property type="entry name" value="CBM96"/>
</dbReference>
<dbReference type="GO" id="GO:0006644">
    <property type="term" value="P:phospholipid metabolic process"/>
    <property type="evidence" value="ECO:0007669"/>
    <property type="project" value="InterPro"/>
</dbReference>
<dbReference type="InterPro" id="IPR015141">
    <property type="entry name" value="PLipase_A2_prok/fun"/>
</dbReference>
<keyword evidence="3 5" id="KW-0732">Signal</keyword>
<evidence type="ECO:0000313" key="7">
    <source>
        <dbReference type="EMBL" id="CCH29571.1"/>
    </source>
</evidence>
<evidence type="ECO:0000256" key="2">
    <source>
        <dbReference type="ARBA" id="ARBA00022525"/>
    </source>
</evidence>
<dbReference type="GO" id="GO:0004623">
    <property type="term" value="F:phospholipase A2 activity"/>
    <property type="evidence" value="ECO:0007669"/>
    <property type="project" value="InterPro"/>
</dbReference>
<keyword evidence="8" id="KW-1185">Reference proteome</keyword>